<dbReference type="OrthoDB" id="3478846at2"/>
<sequence>MSFDKPRKSDVPGDLMAKMYGPVNAVYDEMRANAPLVVAKCVSGRGEPAIEARLRVSYRAEPTRTIKWDKGAQCYVWVGGPDDGAGLGREPRQVAERIAEALGAPFSAPPAN</sequence>
<keyword evidence="2" id="KW-1185">Reference proteome</keyword>
<comment type="caution">
    <text evidence="1">The sequence shown here is derived from an EMBL/GenBank/DDBJ whole genome shotgun (WGS) entry which is preliminary data.</text>
</comment>
<accession>A0A4R5C1Z3</accession>
<name>A0A4R5C1Z3_9ACTN</name>
<dbReference type="EMBL" id="SMKU01000049">
    <property type="protein sequence ID" value="TDD90762.1"/>
    <property type="molecule type" value="Genomic_DNA"/>
</dbReference>
<dbReference type="Proteomes" id="UP000294513">
    <property type="component" value="Unassembled WGS sequence"/>
</dbReference>
<organism evidence="1 2">
    <name type="scientific">Actinomadura rubrisoli</name>
    <dbReference type="NCBI Taxonomy" id="2530368"/>
    <lineage>
        <taxon>Bacteria</taxon>
        <taxon>Bacillati</taxon>
        <taxon>Actinomycetota</taxon>
        <taxon>Actinomycetes</taxon>
        <taxon>Streptosporangiales</taxon>
        <taxon>Thermomonosporaceae</taxon>
        <taxon>Actinomadura</taxon>
    </lineage>
</organism>
<protein>
    <submittedName>
        <fullName evidence="1">Uncharacterized protein</fullName>
    </submittedName>
</protein>
<proteinExistence type="predicted"/>
<gene>
    <name evidence="1" type="ORF">E1298_12740</name>
</gene>
<dbReference type="RefSeq" id="WP_131892654.1">
    <property type="nucleotide sequence ID" value="NZ_SMKU01000049.1"/>
</dbReference>
<evidence type="ECO:0000313" key="1">
    <source>
        <dbReference type="EMBL" id="TDD90762.1"/>
    </source>
</evidence>
<reference evidence="1 2" key="1">
    <citation type="submission" date="2019-03" db="EMBL/GenBank/DDBJ databases">
        <title>Draft genome sequences of novel Actinobacteria.</title>
        <authorList>
            <person name="Sahin N."/>
            <person name="Ay H."/>
            <person name="Saygin H."/>
        </authorList>
    </citation>
    <scope>NUCLEOTIDE SEQUENCE [LARGE SCALE GENOMIC DNA]</scope>
    <source>
        <strain evidence="1 2">H3C3</strain>
    </source>
</reference>
<dbReference type="AlphaFoldDB" id="A0A4R5C1Z3"/>
<evidence type="ECO:0000313" key="2">
    <source>
        <dbReference type="Proteomes" id="UP000294513"/>
    </source>
</evidence>